<accession>A0A507ZPW3</accession>
<dbReference type="Pfam" id="PF01121">
    <property type="entry name" value="CoaE"/>
    <property type="match status" value="1"/>
</dbReference>
<dbReference type="CDD" id="cd02022">
    <property type="entry name" value="DPCK"/>
    <property type="match status" value="1"/>
</dbReference>
<keyword evidence="8" id="KW-1185">Reference proteome</keyword>
<dbReference type="HAMAP" id="MF_00376">
    <property type="entry name" value="Dephospho_CoA_kinase"/>
    <property type="match status" value="1"/>
</dbReference>
<comment type="subcellular location">
    <subcellularLocation>
        <location evidence="5">Cytoplasm</location>
    </subcellularLocation>
</comment>
<dbReference type="GO" id="GO:0005737">
    <property type="term" value="C:cytoplasm"/>
    <property type="evidence" value="ECO:0007669"/>
    <property type="project" value="UniProtKB-SubCell"/>
</dbReference>
<evidence type="ECO:0000256" key="3">
    <source>
        <dbReference type="ARBA" id="ARBA00022840"/>
    </source>
</evidence>
<dbReference type="InterPro" id="IPR027417">
    <property type="entry name" value="P-loop_NTPase"/>
</dbReference>
<evidence type="ECO:0000313" key="7">
    <source>
        <dbReference type="EMBL" id="TQD39359.1"/>
    </source>
</evidence>
<dbReference type="GO" id="GO:0005524">
    <property type="term" value="F:ATP binding"/>
    <property type="evidence" value="ECO:0007669"/>
    <property type="project" value="UniProtKB-UniRule"/>
</dbReference>
<dbReference type="GO" id="GO:0015937">
    <property type="term" value="P:coenzyme A biosynthetic process"/>
    <property type="evidence" value="ECO:0007669"/>
    <property type="project" value="UniProtKB-UniRule"/>
</dbReference>
<evidence type="ECO:0000313" key="8">
    <source>
        <dbReference type="Proteomes" id="UP000317169"/>
    </source>
</evidence>
<evidence type="ECO:0000256" key="2">
    <source>
        <dbReference type="ARBA" id="ARBA00022741"/>
    </source>
</evidence>
<keyword evidence="5 7" id="KW-0418">Kinase</keyword>
<keyword evidence="4 5" id="KW-0173">Coenzyme A biosynthesis</keyword>
<dbReference type="GO" id="GO:0004140">
    <property type="term" value="F:dephospho-CoA kinase activity"/>
    <property type="evidence" value="ECO:0007669"/>
    <property type="project" value="UniProtKB-UniRule"/>
</dbReference>
<dbReference type="EMBL" id="VIAR01000004">
    <property type="protein sequence ID" value="TQD39359.1"/>
    <property type="molecule type" value="Genomic_DNA"/>
</dbReference>
<protein>
    <recommendedName>
        <fullName evidence="5 6">Dephospho-CoA kinase</fullName>
        <ecNumber evidence="5 6">2.7.1.24</ecNumber>
    </recommendedName>
    <alternativeName>
        <fullName evidence="5">Dephosphocoenzyme A kinase</fullName>
    </alternativeName>
</protein>
<comment type="similarity">
    <text evidence="1 5">Belongs to the CoaE family.</text>
</comment>
<comment type="caution">
    <text evidence="7">The sequence shown here is derived from an EMBL/GenBank/DDBJ whole genome shotgun (WGS) entry which is preliminary data.</text>
</comment>
<dbReference type="InterPro" id="IPR001977">
    <property type="entry name" value="Depp_CoAkinase"/>
</dbReference>
<dbReference type="OrthoDB" id="9812943at2"/>
<dbReference type="AlphaFoldDB" id="A0A507ZPW3"/>
<keyword evidence="5" id="KW-0963">Cytoplasm</keyword>
<dbReference type="PROSITE" id="PS51219">
    <property type="entry name" value="DPCK"/>
    <property type="match status" value="1"/>
</dbReference>
<keyword evidence="5 7" id="KW-0808">Transferase</keyword>
<sequence length="196" mass="22313">MIVVGLTGGIGSGKTTVANFFEALGVPIYIADDAAKNLMESSSKIRKEIIELLGEEAYTENLPNRKWIAKQVFTNEALLNKLNQIIHPRVKTHFKIWAENQQANYVLYEAAILFEKGGYKDTDYNILVVAPKEERVKRLQKRDNSAKEDIEARMQNQWDDQKKIKLADFIIENIHKADTKTQVKRLHETLSGIANA</sequence>
<dbReference type="PANTHER" id="PTHR10695:SF46">
    <property type="entry name" value="BIFUNCTIONAL COENZYME A SYNTHASE-RELATED"/>
    <property type="match status" value="1"/>
</dbReference>
<comment type="catalytic activity">
    <reaction evidence="5">
        <text>3'-dephospho-CoA + ATP = ADP + CoA + H(+)</text>
        <dbReference type="Rhea" id="RHEA:18245"/>
        <dbReference type="ChEBI" id="CHEBI:15378"/>
        <dbReference type="ChEBI" id="CHEBI:30616"/>
        <dbReference type="ChEBI" id="CHEBI:57287"/>
        <dbReference type="ChEBI" id="CHEBI:57328"/>
        <dbReference type="ChEBI" id="CHEBI:456216"/>
        <dbReference type="EC" id="2.7.1.24"/>
    </reaction>
</comment>
<proteinExistence type="inferred from homology"/>
<dbReference type="SUPFAM" id="SSF52540">
    <property type="entry name" value="P-loop containing nucleoside triphosphate hydrolases"/>
    <property type="match status" value="1"/>
</dbReference>
<evidence type="ECO:0000256" key="4">
    <source>
        <dbReference type="ARBA" id="ARBA00022993"/>
    </source>
</evidence>
<comment type="function">
    <text evidence="5">Catalyzes the phosphorylation of the 3'-hydroxyl group of dephosphocoenzyme A to form coenzyme A.</text>
</comment>
<reference evidence="7 8" key="1">
    <citation type="submission" date="2019-06" db="EMBL/GenBank/DDBJ databases">
        <title>Flavibacter putida gen. nov., sp. nov., a novel marine bacterium of the family Flavobacteriaceae isolated from coastal seawater.</title>
        <authorList>
            <person name="Feng X."/>
        </authorList>
    </citation>
    <scope>NUCLEOTIDE SEQUENCE [LARGE SCALE GENOMIC DNA]</scope>
    <source>
        <strain evidence="7 8">PLHSN227</strain>
    </source>
</reference>
<evidence type="ECO:0000256" key="1">
    <source>
        <dbReference type="ARBA" id="ARBA00009018"/>
    </source>
</evidence>
<dbReference type="Proteomes" id="UP000317169">
    <property type="component" value="Unassembled WGS sequence"/>
</dbReference>
<dbReference type="PANTHER" id="PTHR10695">
    <property type="entry name" value="DEPHOSPHO-COA KINASE-RELATED"/>
    <property type="match status" value="1"/>
</dbReference>
<keyword evidence="3 5" id="KW-0067">ATP-binding</keyword>
<gene>
    <name evidence="5" type="primary">coaE</name>
    <name evidence="7" type="ORF">FKR84_05545</name>
</gene>
<evidence type="ECO:0000256" key="5">
    <source>
        <dbReference type="HAMAP-Rule" id="MF_00376"/>
    </source>
</evidence>
<dbReference type="NCBIfam" id="TIGR00152">
    <property type="entry name" value="dephospho-CoA kinase"/>
    <property type="match status" value="1"/>
</dbReference>
<keyword evidence="2 5" id="KW-0547">Nucleotide-binding</keyword>
<dbReference type="UniPathway" id="UPA00241">
    <property type="reaction ID" value="UER00356"/>
</dbReference>
<feature type="binding site" evidence="5">
    <location>
        <begin position="11"/>
        <end position="16"/>
    </location>
    <ligand>
        <name>ATP</name>
        <dbReference type="ChEBI" id="CHEBI:30616"/>
    </ligand>
</feature>
<dbReference type="RefSeq" id="WP_141421306.1">
    <property type="nucleotide sequence ID" value="NZ_VIAR01000004.1"/>
</dbReference>
<comment type="pathway">
    <text evidence="5">Cofactor biosynthesis; coenzyme A biosynthesis; CoA from (R)-pantothenate: step 5/5.</text>
</comment>
<evidence type="ECO:0000256" key="6">
    <source>
        <dbReference type="NCBIfam" id="TIGR00152"/>
    </source>
</evidence>
<dbReference type="EC" id="2.7.1.24" evidence="5 6"/>
<organism evidence="7 8">
    <name type="scientific">Haloflavibacter putidus</name>
    <dbReference type="NCBI Taxonomy" id="2576776"/>
    <lineage>
        <taxon>Bacteria</taxon>
        <taxon>Pseudomonadati</taxon>
        <taxon>Bacteroidota</taxon>
        <taxon>Flavobacteriia</taxon>
        <taxon>Flavobacteriales</taxon>
        <taxon>Flavobacteriaceae</taxon>
        <taxon>Haloflavibacter</taxon>
    </lineage>
</organism>
<name>A0A507ZPW3_9FLAO</name>
<dbReference type="Gene3D" id="3.40.50.300">
    <property type="entry name" value="P-loop containing nucleotide triphosphate hydrolases"/>
    <property type="match status" value="1"/>
</dbReference>